<sequence length="307" mass="32741">MVIFVRNRPRRSGMFGPVRIASALAAWLCLCVFGLAPAAEAAQLREVTERVFPFKPGGELDISSQNGRITVEAWDRPEARIQITRTVRANSESRAAELMKELRADVTVGDGRIEIESQYPKRSESVGIWDVLGQRVTSLNIHYYVQVPADTRLHLETSNGELQVRGTSAALVGQTVNGNVEVTSTSGSVDVSTTNGNVHLVGTRGAAQASTTNGAIEVEIRKLDPGAGVELSTTNGNLTAMLPAELKAQLDAETTNGRVSIGYPIEMVGKSSSKMVRGRIGGGGAVVSLTTTNGNIVVTRVGESRRN</sequence>
<evidence type="ECO:0000259" key="1">
    <source>
        <dbReference type="Pfam" id="PF13349"/>
    </source>
</evidence>
<gene>
    <name evidence="2" type="ORF">E6K79_01255</name>
</gene>
<dbReference type="AlphaFoldDB" id="A0A538TTI3"/>
<dbReference type="InterPro" id="IPR025164">
    <property type="entry name" value="Toastrack_DUF4097"/>
</dbReference>
<reference evidence="2 3" key="1">
    <citation type="journal article" date="2019" name="Nat. Microbiol.">
        <title>Mediterranean grassland soil C-N compound turnover is dependent on rainfall and depth, and is mediated by genomically divergent microorganisms.</title>
        <authorList>
            <person name="Diamond S."/>
            <person name="Andeer P.F."/>
            <person name="Li Z."/>
            <person name="Crits-Christoph A."/>
            <person name="Burstein D."/>
            <person name="Anantharaman K."/>
            <person name="Lane K.R."/>
            <person name="Thomas B.C."/>
            <person name="Pan C."/>
            <person name="Northen T.R."/>
            <person name="Banfield J.F."/>
        </authorList>
    </citation>
    <scope>NUCLEOTIDE SEQUENCE [LARGE SCALE GENOMIC DNA]</scope>
    <source>
        <strain evidence="2">WS_9</strain>
    </source>
</reference>
<evidence type="ECO:0000313" key="3">
    <source>
        <dbReference type="Proteomes" id="UP000317691"/>
    </source>
</evidence>
<comment type="caution">
    <text evidence="2">The sequence shown here is derived from an EMBL/GenBank/DDBJ whole genome shotgun (WGS) entry which is preliminary data.</text>
</comment>
<dbReference type="Pfam" id="PF13349">
    <property type="entry name" value="DUF4097"/>
    <property type="match status" value="1"/>
</dbReference>
<name>A0A538TTI3_UNCEI</name>
<accession>A0A538TTI3</accession>
<proteinExistence type="predicted"/>
<organism evidence="2 3">
    <name type="scientific">Eiseniibacteriota bacterium</name>
    <dbReference type="NCBI Taxonomy" id="2212470"/>
    <lineage>
        <taxon>Bacteria</taxon>
        <taxon>Candidatus Eiseniibacteriota</taxon>
    </lineage>
</organism>
<feature type="domain" description="DUF4097" evidence="1">
    <location>
        <begin position="152"/>
        <end position="298"/>
    </location>
</feature>
<dbReference type="Proteomes" id="UP000317691">
    <property type="component" value="Unassembled WGS sequence"/>
</dbReference>
<protein>
    <submittedName>
        <fullName evidence="2">DUF4097 domain-containing protein</fullName>
    </submittedName>
</protein>
<dbReference type="EMBL" id="VBOZ01000007">
    <property type="protein sequence ID" value="TMQ66908.1"/>
    <property type="molecule type" value="Genomic_DNA"/>
</dbReference>
<evidence type="ECO:0000313" key="2">
    <source>
        <dbReference type="EMBL" id="TMQ66908.1"/>
    </source>
</evidence>